<evidence type="ECO:0000256" key="8">
    <source>
        <dbReference type="HAMAP-Rule" id="MF_02220"/>
    </source>
</evidence>
<dbReference type="InterPro" id="IPR050406">
    <property type="entry name" value="FGGY_Carb_Kinase"/>
</dbReference>
<evidence type="ECO:0000313" key="13">
    <source>
        <dbReference type="EMBL" id="WIX79954.1"/>
    </source>
</evidence>
<feature type="active site" description="Proton acceptor" evidence="8">
    <location>
        <position position="233"/>
    </location>
</feature>
<evidence type="ECO:0000256" key="2">
    <source>
        <dbReference type="ARBA" id="ARBA00022629"/>
    </source>
</evidence>
<protein>
    <recommendedName>
        <fullName evidence="8 10">Xylulose kinase</fullName>
        <shortName evidence="8 10">Xylulokinase</shortName>
        <ecNumber evidence="8 10">2.7.1.17</ecNumber>
    </recommendedName>
</protein>
<keyword evidence="3 8" id="KW-0808">Transferase</keyword>
<feature type="domain" description="Carbohydrate kinase FGGY N-terminal" evidence="11">
    <location>
        <begin position="6"/>
        <end position="239"/>
    </location>
</feature>
<name>A0A9Y2IIB0_9PSEU</name>
<dbReference type="InterPro" id="IPR018485">
    <property type="entry name" value="FGGY_C"/>
</dbReference>
<evidence type="ECO:0000313" key="14">
    <source>
        <dbReference type="Proteomes" id="UP001236014"/>
    </source>
</evidence>
<evidence type="ECO:0000256" key="10">
    <source>
        <dbReference type="RuleBase" id="RU364073"/>
    </source>
</evidence>
<dbReference type="InterPro" id="IPR018484">
    <property type="entry name" value="FGGY_N"/>
</dbReference>
<feature type="site" description="Important for activity" evidence="8">
    <location>
        <position position="10"/>
    </location>
</feature>
<proteinExistence type="inferred from homology"/>
<keyword evidence="7 8" id="KW-0119">Carbohydrate metabolism</keyword>
<dbReference type="Gene3D" id="3.30.420.40">
    <property type="match status" value="2"/>
</dbReference>
<dbReference type="GO" id="GO:0005524">
    <property type="term" value="F:ATP binding"/>
    <property type="evidence" value="ECO:0007669"/>
    <property type="project" value="UniProtKB-UniRule"/>
</dbReference>
<keyword evidence="5 8" id="KW-0418">Kinase</keyword>
<organism evidence="13 14">
    <name type="scientific">Amycolatopsis carbonis</name>
    <dbReference type="NCBI Taxonomy" id="715471"/>
    <lineage>
        <taxon>Bacteria</taxon>
        <taxon>Bacillati</taxon>
        <taxon>Actinomycetota</taxon>
        <taxon>Actinomycetes</taxon>
        <taxon>Pseudonocardiales</taxon>
        <taxon>Pseudonocardiaceae</taxon>
        <taxon>Amycolatopsis</taxon>
    </lineage>
</organism>
<dbReference type="EMBL" id="CP127294">
    <property type="protein sequence ID" value="WIX79954.1"/>
    <property type="molecule type" value="Genomic_DNA"/>
</dbReference>
<reference evidence="13 14" key="1">
    <citation type="submission" date="2023-06" db="EMBL/GenBank/DDBJ databases">
        <authorList>
            <person name="Oyuntsetseg B."/>
            <person name="Kim S.B."/>
        </authorList>
    </citation>
    <scope>NUCLEOTIDE SEQUENCE [LARGE SCALE GENOMIC DNA]</scope>
    <source>
        <strain evidence="13 14">2-15</strain>
    </source>
</reference>
<dbReference type="KEGG" id="acab:QRX50_03920"/>
<keyword evidence="2 8" id="KW-0859">Xylose metabolism</keyword>
<dbReference type="InterPro" id="IPR000577">
    <property type="entry name" value="Carb_kinase_FGGY"/>
</dbReference>
<keyword evidence="14" id="KW-1185">Reference proteome</keyword>
<dbReference type="InterPro" id="IPR018483">
    <property type="entry name" value="Carb_kinase_FGGY_CS"/>
</dbReference>
<dbReference type="NCBIfam" id="TIGR01312">
    <property type="entry name" value="XylB"/>
    <property type="match status" value="1"/>
</dbReference>
<dbReference type="PANTHER" id="PTHR43095">
    <property type="entry name" value="SUGAR KINASE"/>
    <property type="match status" value="1"/>
</dbReference>
<dbReference type="PIRSF" id="PIRSF000538">
    <property type="entry name" value="GlpK"/>
    <property type="match status" value="1"/>
</dbReference>
<evidence type="ECO:0000256" key="3">
    <source>
        <dbReference type="ARBA" id="ARBA00022679"/>
    </source>
</evidence>
<dbReference type="GO" id="GO:0042732">
    <property type="term" value="P:D-xylose metabolic process"/>
    <property type="evidence" value="ECO:0007669"/>
    <property type="project" value="UniProtKB-KW"/>
</dbReference>
<sequence>MTAELVAGIDSSTQSTKVVVCDARTGAVVRTGRAPHPDGTEVDPAAWWQAFGEATDGVLEGVKALGIGGQQHGMVTVDEAGEVVRPALLWNDTRSAQAAQDLTEELGGAGVWAKSVGSVPVASFTVTKLRWLAEHEPANADRVARVLLPHDWLTWRLLGKPGQAVTDRGDASGTGYFSPTENAYRVDVLAHAFGGRTPELPTVIGPADSAGHTAGHTEFDLPDGVLVSAGTGDNMAAALALELAPGDAVISLGTSGTVFGVTETGSADASGLVAGFADATGRFLPLTAALNAARVLTAGATMLGVDLAEFDRFALAAEPGAGGLTLLPYLDGERTPNLPDATGSLHGLTRANMTPENLARATVEGMLCGLAAGLDAVRAQGMDVRRVLLIGGGAQSAAVRAVAPIVLGVPVVIPETGEYVALGAARQAAWALAGTAEPPAWVAEGPGNRLVLDEPAEAQRAAGKEIQRRHLEAREAAHGVPAKFGED</sequence>
<dbReference type="CDD" id="cd07809">
    <property type="entry name" value="ASKHA_NBD_FGGY_BaXK-like"/>
    <property type="match status" value="1"/>
</dbReference>
<dbReference type="RefSeq" id="WP_285970626.1">
    <property type="nucleotide sequence ID" value="NZ_CP127294.1"/>
</dbReference>
<feature type="domain" description="Carbohydrate kinase FGGY C-terminal" evidence="12">
    <location>
        <begin position="248"/>
        <end position="432"/>
    </location>
</feature>
<keyword evidence="4 8" id="KW-0547">Nucleotide-binding</keyword>
<accession>A0A9Y2IIB0</accession>
<gene>
    <name evidence="8 10 13" type="primary">xylB</name>
    <name evidence="13" type="ORF">QRX50_03920</name>
</gene>
<dbReference type="PROSITE" id="PS00933">
    <property type="entry name" value="FGGY_KINASES_1"/>
    <property type="match status" value="1"/>
</dbReference>
<evidence type="ECO:0000259" key="11">
    <source>
        <dbReference type="Pfam" id="PF00370"/>
    </source>
</evidence>
<evidence type="ECO:0000256" key="1">
    <source>
        <dbReference type="ARBA" id="ARBA00009156"/>
    </source>
</evidence>
<evidence type="ECO:0000259" key="12">
    <source>
        <dbReference type="Pfam" id="PF02782"/>
    </source>
</evidence>
<evidence type="ECO:0000256" key="7">
    <source>
        <dbReference type="ARBA" id="ARBA00023277"/>
    </source>
</evidence>
<dbReference type="Pfam" id="PF00370">
    <property type="entry name" value="FGGY_N"/>
    <property type="match status" value="1"/>
</dbReference>
<dbReference type="PROSITE" id="PS00445">
    <property type="entry name" value="FGGY_KINASES_2"/>
    <property type="match status" value="1"/>
</dbReference>
<dbReference type="Proteomes" id="UP001236014">
    <property type="component" value="Chromosome"/>
</dbReference>
<evidence type="ECO:0000256" key="6">
    <source>
        <dbReference type="ARBA" id="ARBA00022840"/>
    </source>
</evidence>
<dbReference type="SUPFAM" id="SSF53067">
    <property type="entry name" value="Actin-like ATPase domain"/>
    <property type="match status" value="2"/>
</dbReference>
<dbReference type="AlphaFoldDB" id="A0A9Y2IIB0"/>
<evidence type="ECO:0000256" key="5">
    <source>
        <dbReference type="ARBA" id="ARBA00022777"/>
    </source>
</evidence>
<comment type="function">
    <text evidence="8">Catalyzes the phosphorylation of D-xylulose to D-xylulose 5-phosphate.</text>
</comment>
<feature type="binding site" evidence="8">
    <location>
        <begin position="71"/>
        <end position="72"/>
    </location>
    <ligand>
        <name>substrate</name>
    </ligand>
</feature>
<dbReference type="EC" id="2.7.1.17" evidence="8 10"/>
<dbReference type="HAMAP" id="MF_02220">
    <property type="entry name" value="XylB"/>
    <property type="match status" value="1"/>
</dbReference>
<dbReference type="InterPro" id="IPR006000">
    <property type="entry name" value="Xylulokinase"/>
</dbReference>
<comment type="catalytic activity">
    <reaction evidence="8 10">
        <text>D-xylulose + ATP = D-xylulose 5-phosphate + ADP + H(+)</text>
        <dbReference type="Rhea" id="RHEA:10964"/>
        <dbReference type="ChEBI" id="CHEBI:15378"/>
        <dbReference type="ChEBI" id="CHEBI:17140"/>
        <dbReference type="ChEBI" id="CHEBI:30616"/>
        <dbReference type="ChEBI" id="CHEBI:57737"/>
        <dbReference type="ChEBI" id="CHEBI:456216"/>
        <dbReference type="EC" id="2.7.1.17"/>
    </reaction>
</comment>
<dbReference type="PANTHER" id="PTHR43095:SF5">
    <property type="entry name" value="XYLULOSE KINASE"/>
    <property type="match status" value="1"/>
</dbReference>
<evidence type="ECO:0000256" key="4">
    <source>
        <dbReference type="ARBA" id="ARBA00022741"/>
    </source>
</evidence>
<dbReference type="GO" id="GO:0005998">
    <property type="term" value="P:xylulose catabolic process"/>
    <property type="evidence" value="ECO:0007669"/>
    <property type="project" value="UniProtKB-UniRule"/>
</dbReference>
<evidence type="ECO:0000256" key="9">
    <source>
        <dbReference type="RuleBase" id="RU003733"/>
    </source>
</evidence>
<dbReference type="InterPro" id="IPR043129">
    <property type="entry name" value="ATPase_NBD"/>
</dbReference>
<dbReference type="Pfam" id="PF02782">
    <property type="entry name" value="FGGY_C"/>
    <property type="match status" value="1"/>
</dbReference>
<keyword evidence="6 8" id="KW-0067">ATP-binding</keyword>
<comment type="similarity">
    <text evidence="1 8 9">Belongs to the FGGY kinase family.</text>
</comment>
<dbReference type="GO" id="GO:0004856">
    <property type="term" value="F:D-xylulokinase activity"/>
    <property type="evidence" value="ECO:0007669"/>
    <property type="project" value="UniProtKB-UniRule"/>
</dbReference>